<dbReference type="InterPro" id="IPR016163">
    <property type="entry name" value="Ald_DH_C"/>
</dbReference>
<proteinExistence type="inferred from homology"/>
<dbReference type="eggNOG" id="COG1012">
    <property type="taxonomic scope" value="Bacteria"/>
</dbReference>
<dbReference type="PANTHER" id="PTHR42991:SF1">
    <property type="entry name" value="ALDEHYDE DEHYDROGENASE"/>
    <property type="match status" value="1"/>
</dbReference>
<dbReference type="OrthoDB" id="9812625at2"/>
<evidence type="ECO:0000313" key="4">
    <source>
        <dbReference type="EMBL" id="GAC17844.1"/>
    </source>
</evidence>
<evidence type="ECO:0000313" key="5">
    <source>
        <dbReference type="Proteomes" id="UP000006327"/>
    </source>
</evidence>
<dbReference type="Pfam" id="PF00171">
    <property type="entry name" value="Aldedh"/>
    <property type="match status" value="1"/>
</dbReference>
<dbReference type="PANTHER" id="PTHR42991">
    <property type="entry name" value="ALDEHYDE DEHYDROGENASE"/>
    <property type="match status" value="1"/>
</dbReference>
<accession>K6XB61</accession>
<comment type="caution">
    <text evidence="4">The sequence shown here is derived from an EMBL/GenBank/DDBJ whole genome shotgun (WGS) entry which is preliminary data.</text>
</comment>
<keyword evidence="5" id="KW-1185">Reference proteome</keyword>
<organism evidence="4 5">
    <name type="scientific">Paraglaciecola arctica BSs20135</name>
    <dbReference type="NCBI Taxonomy" id="493475"/>
    <lineage>
        <taxon>Bacteria</taxon>
        <taxon>Pseudomonadati</taxon>
        <taxon>Pseudomonadota</taxon>
        <taxon>Gammaproteobacteria</taxon>
        <taxon>Alteromonadales</taxon>
        <taxon>Alteromonadaceae</taxon>
        <taxon>Paraglaciecola</taxon>
    </lineage>
</organism>
<dbReference type="SUPFAM" id="SSF53720">
    <property type="entry name" value="ALDH-like"/>
    <property type="match status" value="1"/>
</dbReference>
<dbReference type="Proteomes" id="UP000006327">
    <property type="component" value="Unassembled WGS sequence"/>
</dbReference>
<dbReference type="EMBL" id="BAEO01000010">
    <property type="protein sequence ID" value="GAC17844.1"/>
    <property type="molecule type" value="Genomic_DNA"/>
</dbReference>
<comment type="similarity">
    <text evidence="1">Belongs to the aldehyde dehydrogenase family.</text>
</comment>
<keyword evidence="2 4" id="KW-0560">Oxidoreductase</keyword>
<evidence type="ECO:0000256" key="2">
    <source>
        <dbReference type="ARBA" id="ARBA00023002"/>
    </source>
</evidence>
<dbReference type="Gene3D" id="3.40.605.10">
    <property type="entry name" value="Aldehyde Dehydrogenase, Chain A, domain 1"/>
    <property type="match status" value="1"/>
</dbReference>
<sequence length="470" mass="50830">MPVNSNVLDEKSVITVVDPQDGTYINEVKNHNAVDALKMIDTAVDAFNKSKILPAHVRMSVLNKVANALFEQQERFSQIIAREGIKTIREARKETLRCVDTLRLSAEEARRLNGETISFDQAPGSENRFGYFKQLPLGVIVAITPFNDPLNLVAHKIGPAIAAGNSVILMPHTETPLVAKMLVDLFNNTELPEGVLQLITGHGDVIGDVLVTDPRVRMVSFTGGSAVGNNILKKAGLKKVALELGSNCPAVVLADADIEKALDATVSGAFWAAGQNCLHVQRIYIADPIYDQFSNAFCERANKIKMGDKLKETTDMGPMINATAAQKVESLIADALSKNATLLCGGKRNGSYFQPTVLTDVSDDCFIANEEVFGPVTILYRFTDVDSAIEMANNVDFGLQAGVFTNDMNLAFKVADALECGGVMINDSSDYRIDAMPFGGVKGSGLGREGVANTVREMTEAKTYCFNLNT</sequence>
<dbReference type="InterPro" id="IPR016161">
    <property type="entry name" value="Ald_DH/histidinol_DH"/>
</dbReference>
<dbReference type="STRING" id="493475.GARC_0863"/>
<evidence type="ECO:0000256" key="1">
    <source>
        <dbReference type="ARBA" id="ARBA00009986"/>
    </source>
</evidence>
<gene>
    <name evidence="4" type="ORF">GARC_0863</name>
</gene>
<dbReference type="InterPro" id="IPR016162">
    <property type="entry name" value="Ald_DH_N"/>
</dbReference>
<name>K6XB61_9ALTE</name>
<dbReference type="InterPro" id="IPR051020">
    <property type="entry name" value="ALDH-related_metabolic_enz"/>
</dbReference>
<dbReference type="Gene3D" id="3.40.309.10">
    <property type="entry name" value="Aldehyde Dehydrogenase, Chain A, domain 2"/>
    <property type="match status" value="1"/>
</dbReference>
<dbReference type="RefSeq" id="WP_007617051.1">
    <property type="nucleotide sequence ID" value="NZ_BAEO01000010.1"/>
</dbReference>
<dbReference type="AlphaFoldDB" id="K6XB61"/>
<dbReference type="InterPro" id="IPR015590">
    <property type="entry name" value="Aldehyde_DH_dom"/>
</dbReference>
<feature type="domain" description="Aldehyde dehydrogenase" evidence="3">
    <location>
        <begin position="12"/>
        <end position="463"/>
    </location>
</feature>
<dbReference type="CDD" id="cd07149">
    <property type="entry name" value="ALDH_y4uC"/>
    <property type="match status" value="1"/>
</dbReference>
<dbReference type="EC" id="1.2.1.3" evidence="4"/>
<dbReference type="FunFam" id="3.40.309.10:FF:000009">
    <property type="entry name" value="Aldehyde dehydrogenase A"/>
    <property type="match status" value="1"/>
</dbReference>
<evidence type="ECO:0000259" key="3">
    <source>
        <dbReference type="Pfam" id="PF00171"/>
    </source>
</evidence>
<reference evidence="4 5" key="1">
    <citation type="journal article" date="2017" name="Antonie Van Leeuwenhoek">
        <title>Rhizobium rhizosphaerae sp. nov., a novel species isolated from rice rhizosphere.</title>
        <authorList>
            <person name="Zhao J.J."/>
            <person name="Zhang J."/>
            <person name="Zhang R.J."/>
            <person name="Zhang C.W."/>
            <person name="Yin H.Q."/>
            <person name="Zhang X.X."/>
        </authorList>
    </citation>
    <scope>NUCLEOTIDE SEQUENCE [LARGE SCALE GENOMIC DNA]</scope>
    <source>
        <strain evidence="4 5">BSs20135</strain>
    </source>
</reference>
<dbReference type="GO" id="GO:0008911">
    <property type="term" value="F:lactaldehyde dehydrogenase (NAD+) activity"/>
    <property type="evidence" value="ECO:0007669"/>
    <property type="project" value="TreeGrafter"/>
</dbReference>
<protein>
    <submittedName>
        <fullName evidence="4">Aldehyde dehydrogenase</fullName>
        <ecNumber evidence="4">1.2.1.3</ecNumber>
    </submittedName>
</protein>